<organism evidence="3 4">
    <name type="scientific">Chitinophaga niastensis</name>
    <dbReference type="NCBI Taxonomy" id="536980"/>
    <lineage>
        <taxon>Bacteria</taxon>
        <taxon>Pseudomonadati</taxon>
        <taxon>Bacteroidota</taxon>
        <taxon>Chitinophagia</taxon>
        <taxon>Chitinophagales</taxon>
        <taxon>Chitinophagaceae</taxon>
        <taxon>Chitinophaga</taxon>
    </lineage>
</organism>
<dbReference type="PANTHER" id="PTHR33734">
    <property type="entry name" value="LYSM DOMAIN-CONTAINING GPI-ANCHORED PROTEIN 2"/>
    <property type="match status" value="1"/>
</dbReference>
<dbReference type="InterPro" id="IPR036779">
    <property type="entry name" value="LysM_dom_sf"/>
</dbReference>
<dbReference type="CDD" id="cd00118">
    <property type="entry name" value="LysM"/>
    <property type="match status" value="2"/>
</dbReference>
<name>A0A2P8HHF8_CHINA</name>
<reference evidence="3 4" key="1">
    <citation type="submission" date="2018-03" db="EMBL/GenBank/DDBJ databases">
        <title>Genomic Encyclopedia of Archaeal and Bacterial Type Strains, Phase II (KMG-II): from individual species to whole genera.</title>
        <authorList>
            <person name="Goeker M."/>
        </authorList>
    </citation>
    <scope>NUCLEOTIDE SEQUENCE [LARGE SCALE GENOMIC DNA]</scope>
    <source>
        <strain evidence="3 4">DSM 24859</strain>
    </source>
</reference>
<dbReference type="OrthoDB" id="4317910at2"/>
<dbReference type="Gene3D" id="3.10.350.10">
    <property type="entry name" value="LysM domain"/>
    <property type="match status" value="2"/>
</dbReference>
<protein>
    <submittedName>
        <fullName evidence="3">LysM domain-containing protein</fullName>
    </submittedName>
</protein>
<feature type="compositionally biased region" description="Polar residues" evidence="1">
    <location>
        <begin position="1"/>
        <end position="24"/>
    </location>
</feature>
<feature type="region of interest" description="Disordered" evidence="1">
    <location>
        <begin position="1"/>
        <end position="78"/>
    </location>
</feature>
<dbReference type="InterPro" id="IPR025295">
    <property type="entry name" value="eCIS_core_dom"/>
</dbReference>
<dbReference type="Gene3D" id="3.40.80.10">
    <property type="entry name" value="Peptidoglycan recognition protein-like"/>
    <property type="match status" value="1"/>
</dbReference>
<feature type="domain" description="LysM" evidence="2">
    <location>
        <begin position="225"/>
        <end position="268"/>
    </location>
</feature>
<dbReference type="PANTHER" id="PTHR33734:SF22">
    <property type="entry name" value="MEMBRANE-BOUND LYTIC MUREIN TRANSGLYCOSYLASE D"/>
    <property type="match status" value="1"/>
</dbReference>
<comment type="caution">
    <text evidence="3">The sequence shown here is derived from an EMBL/GenBank/DDBJ whole genome shotgun (WGS) entry which is preliminary data.</text>
</comment>
<evidence type="ECO:0000313" key="4">
    <source>
        <dbReference type="Proteomes" id="UP000240971"/>
    </source>
</evidence>
<evidence type="ECO:0000313" key="3">
    <source>
        <dbReference type="EMBL" id="PSL45620.1"/>
    </source>
</evidence>
<dbReference type="GO" id="GO:0008745">
    <property type="term" value="F:N-acetylmuramoyl-L-alanine amidase activity"/>
    <property type="evidence" value="ECO:0007669"/>
    <property type="project" value="InterPro"/>
</dbReference>
<evidence type="ECO:0000259" key="2">
    <source>
        <dbReference type="PROSITE" id="PS51782"/>
    </source>
</evidence>
<dbReference type="Proteomes" id="UP000240971">
    <property type="component" value="Unassembled WGS sequence"/>
</dbReference>
<feature type="domain" description="LysM" evidence="2">
    <location>
        <begin position="180"/>
        <end position="223"/>
    </location>
</feature>
<feature type="region of interest" description="Disordered" evidence="1">
    <location>
        <begin position="276"/>
        <end position="366"/>
    </location>
</feature>
<feature type="compositionally biased region" description="Pro residues" evidence="1">
    <location>
        <begin position="280"/>
        <end position="326"/>
    </location>
</feature>
<dbReference type="SUPFAM" id="SSF54106">
    <property type="entry name" value="LysM domain"/>
    <property type="match status" value="2"/>
</dbReference>
<keyword evidence="4" id="KW-1185">Reference proteome</keyword>
<evidence type="ECO:0000256" key="1">
    <source>
        <dbReference type="SAM" id="MobiDB-lite"/>
    </source>
</evidence>
<dbReference type="SMART" id="SM00257">
    <property type="entry name" value="LysM"/>
    <property type="match status" value="2"/>
</dbReference>
<feature type="compositionally biased region" description="Low complexity" evidence="1">
    <location>
        <begin position="327"/>
        <end position="360"/>
    </location>
</feature>
<dbReference type="EMBL" id="PYAW01000004">
    <property type="protein sequence ID" value="PSL45620.1"/>
    <property type="molecule type" value="Genomic_DNA"/>
</dbReference>
<dbReference type="InterPro" id="IPR036505">
    <property type="entry name" value="Amidase/PGRP_sf"/>
</dbReference>
<dbReference type="GO" id="GO:0009253">
    <property type="term" value="P:peptidoglycan catabolic process"/>
    <property type="evidence" value="ECO:0007669"/>
    <property type="project" value="InterPro"/>
</dbReference>
<dbReference type="AlphaFoldDB" id="A0A2P8HHF8"/>
<dbReference type="Pfam" id="PF01510">
    <property type="entry name" value="Amidase_2"/>
    <property type="match status" value="1"/>
</dbReference>
<accession>A0A2P8HHF8</accession>
<dbReference type="InterPro" id="IPR002502">
    <property type="entry name" value="Amidase_domain"/>
</dbReference>
<dbReference type="InterPro" id="IPR018392">
    <property type="entry name" value="LysM"/>
</dbReference>
<gene>
    <name evidence="3" type="ORF">CLV51_104326</name>
</gene>
<dbReference type="GO" id="GO:0008932">
    <property type="term" value="F:lytic endotransglycosylase activity"/>
    <property type="evidence" value="ECO:0007669"/>
    <property type="project" value="TreeGrafter"/>
</dbReference>
<proteinExistence type="predicted"/>
<dbReference type="Pfam" id="PF13699">
    <property type="entry name" value="eCIS_core"/>
    <property type="match status" value="1"/>
</dbReference>
<dbReference type="PROSITE" id="PS51782">
    <property type="entry name" value="LYSM"/>
    <property type="match status" value="2"/>
</dbReference>
<dbReference type="SUPFAM" id="SSF55846">
    <property type="entry name" value="N-acetylmuramoyl-L-alanine amidase-like"/>
    <property type="match status" value="1"/>
</dbReference>
<dbReference type="Pfam" id="PF01476">
    <property type="entry name" value="LysM"/>
    <property type="match status" value="2"/>
</dbReference>
<dbReference type="PRINTS" id="PR01217">
    <property type="entry name" value="PRICHEXTENSN"/>
</dbReference>
<dbReference type="RefSeq" id="WP_106529940.1">
    <property type="nucleotide sequence ID" value="NZ_PYAW01000004.1"/>
</dbReference>
<sequence>MRPIVNTPQQQRSNADQTPITVSNPGDEHELQADQIADQVMRMTEPPQLQRKEKPGTSPVAASVQPGDLSGSGDPLPRETRSFMESRFGRDFSGVKVHTNDTAAGAAESIQAKAYTTGNDIVFGQGQYAPSSFDGKRLLAHELVHVIQQNADNTDKAGSSLPPISPVQRKGMTPFIQRDVNHTVTHDDTLFSLSHLYHVSAAAIRAANHLNSDTILEGRHLVIPELYTVIDGDHLYSISRSFGVTVNDLMTVNRLTSNDIHAGLKLRIPLRQIAGATSAPPTPAHPTPTPTPTPTPSPSPAHTPTPTPAIPTPATPAHPTPSPTGPAPIAVTPAPAPATHTPTPTHIPTPATTPAHAAGHQPGADYATGEMHEQSFLRETDLHTIMQNNHHNLFFENNATVTFVAIHPTDPQWIQVTGPAFENTQPPVAVPTPQTGWIQRSWTNMTLGMYRDLQITDRSRTFANLESGNLPRANVHNIILHQTESPTQSSTLNTYQSRMDNGEHVGAQYLISETGEISLISPVNRRVEQTRLNPTAVNSNSVGIEHVGVPHHITPVPNRPTHPSHPAHTATAAELVTWRAAMAAWTAALPAEMTRVRTEIAALHLSPPMHARLAALNDHVLFQTMKDTNWLIYADINAQQRRSSFLLLTRLRLDFGVGMSNIHAHEAISQKSLGEGENIRDSVVAMEAYPSQVRQLHATATARPDLHANTTFMSILANEESILAAVLADGTHTENSLLATERAGTPGPASAREALRVAFHQNFWTRITQLTRLRTFLNGPDARNAAQLTTLLSTWQR</sequence>